<accession>A0ABN2N4S0</accession>
<proteinExistence type="predicted"/>
<name>A0ABN2N4S0_9PSEU</name>
<gene>
    <name evidence="6" type="ORF">GCM10009836_35960</name>
</gene>
<evidence type="ECO:0000256" key="4">
    <source>
        <dbReference type="PROSITE-ProRule" id="PRU00409"/>
    </source>
</evidence>
<evidence type="ECO:0000313" key="6">
    <source>
        <dbReference type="EMBL" id="GAA1852673.1"/>
    </source>
</evidence>
<keyword evidence="1 6" id="KW-0436">Ligase</keyword>
<sequence length="687" mass="71619">MANMASFPGPVHLVNPSREVAFGRRTSPSLSAIGEPVDHAVLLVSARRVPDVLRDAAAAGVHHATVIASGFGEGAGAGAEVAEEAAALCAEHDIVLLGPNCYGFNNYAGTYLSRYTIDPAARPGNIALSFQSGQLGAATADAAAGRRIPLRYLVSTGNELVADTNDFLEAFLENDEVAVLGGVFERIAEPERFERLALAAIDRGKPIVALKPGRSAAASRIAVAHTGAITGSDEITDAFLADLGIVRVQSVEELAETAGLLARRGWPRGARTAFFGYSGGASELFADQAEGTSIGLPQYSEHTLASLAEATGMSSTVIHNPFDMTVDGAVHYTDIVRILAASGEYDLLVSQGQPERASDPVPEPHEASAIRKLRADNAEALFGSAAQAGVFATYLDTGDRQPGPAAAGEEPPAGAHWVFGVNGVRAISNAIDYGRLRDRTLHRDVVPDYQVAAGADELLREAAGAQSESRSKALLALYGIPVSEDLLATTADEAVAAAARLGGPVVLKVVSDDVTHKSDVGGVVVGVEGREAVARAHDTIVTDVRRAVPEAYVQGVLVSRQAHGGLEFSAGIATDDRLGPVVVAGLGGIYVETLRDVVRIRPPFSPAEAVEALRGLRSFAVLDGVRGRERSDVTALADVLARLGRLALDLRGRLTELDVNPLFVHPEGQGVLAVDALAVFATGRPDA</sequence>
<dbReference type="GO" id="GO:0016874">
    <property type="term" value="F:ligase activity"/>
    <property type="evidence" value="ECO:0007669"/>
    <property type="project" value="UniProtKB-KW"/>
</dbReference>
<dbReference type="InterPro" id="IPR013815">
    <property type="entry name" value="ATP_grasp_subdomain_1"/>
</dbReference>
<dbReference type="Pfam" id="PF13607">
    <property type="entry name" value="Succ_CoA_lig"/>
    <property type="match status" value="1"/>
</dbReference>
<feature type="domain" description="ATP-grasp" evidence="5">
    <location>
        <begin position="472"/>
        <end position="508"/>
    </location>
</feature>
<dbReference type="PANTHER" id="PTHR43334:SF1">
    <property type="entry name" value="3-HYDROXYPROPIONATE--COA LIGASE [ADP-FORMING]"/>
    <property type="match status" value="1"/>
</dbReference>
<dbReference type="InterPro" id="IPR016102">
    <property type="entry name" value="Succinyl-CoA_synth-like"/>
</dbReference>
<keyword evidence="7" id="KW-1185">Reference proteome</keyword>
<protein>
    <submittedName>
        <fullName evidence="6">Acetate--CoA ligase</fullName>
    </submittedName>
</protein>
<dbReference type="PANTHER" id="PTHR43334">
    <property type="entry name" value="ACETATE--COA LIGASE [ADP-FORMING]"/>
    <property type="match status" value="1"/>
</dbReference>
<evidence type="ECO:0000259" key="5">
    <source>
        <dbReference type="PROSITE" id="PS50975"/>
    </source>
</evidence>
<dbReference type="PROSITE" id="PS50975">
    <property type="entry name" value="ATP_GRASP"/>
    <property type="match status" value="1"/>
</dbReference>
<dbReference type="InterPro" id="IPR032875">
    <property type="entry name" value="Succ_CoA_lig_flav_dom"/>
</dbReference>
<keyword evidence="2 4" id="KW-0547">Nucleotide-binding</keyword>
<dbReference type="InterPro" id="IPR036291">
    <property type="entry name" value="NAD(P)-bd_dom_sf"/>
</dbReference>
<keyword evidence="3 4" id="KW-0067">ATP-binding</keyword>
<evidence type="ECO:0000256" key="1">
    <source>
        <dbReference type="ARBA" id="ARBA00022598"/>
    </source>
</evidence>
<dbReference type="SUPFAM" id="SSF56059">
    <property type="entry name" value="Glutathione synthetase ATP-binding domain-like"/>
    <property type="match status" value="1"/>
</dbReference>
<dbReference type="Gene3D" id="3.40.50.261">
    <property type="entry name" value="Succinyl-CoA synthetase domains"/>
    <property type="match status" value="2"/>
</dbReference>
<dbReference type="InterPro" id="IPR011761">
    <property type="entry name" value="ATP-grasp"/>
</dbReference>
<evidence type="ECO:0000313" key="7">
    <source>
        <dbReference type="Proteomes" id="UP001500449"/>
    </source>
</evidence>
<dbReference type="EMBL" id="BAAAQK010000009">
    <property type="protein sequence ID" value="GAA1852673.1"/>
    <property type="molecule type" value="Genomic_DNA"/>
</dbReference>
<dbReference type="Pfam" id="PF13380">
    <property type="entry name" value="CoA_binding_2"/>
    <property type="match status" value="1"/>
</dbReference>
<dbReference type="Pfam" id="PF13549">
    <property type="entry name" value="ATP-grasp_5"/>
    <property type="match status" value="1"/>
</dbReference>
<comment type="caution">
    <text evidence="6">The sequence shown here is derived from an EMBL/GenBank/DDBJ whole genome shotgun (WGS) entry which is preliminary data.</text>
</comment>
<dbReference type="Gene3D" id="3.40.50.720">
    <property type="entry name" value="NAD(P)-binding Rossmann-like Domain"/>
    <property type="match status" value="1"/>
</dbReference>
<reference evidence="6 7" key="1">
    <citation type="journal article" date="2019" name="Int. J. Syst. Evol. Microbiol.">
        <title>The Global Catalogue of Microorganisms (GCM) 10K type strain sequencing project: providing services to taxonomists for standard genome sequencing and annotation.</title>
        <authorList>
            <consortium name="The Broad Institute Genomics Platform"/>
            <consortium name="The Broad Institute Genome Sequencing Center for Infectious Disease"/>
            <person name="Wu L."/>
            <person name="Ma J."/>
        </authorList>
    </citation>
    <scope>NUCLEOTIDE SEQUENCE [LARGE SCALE GENOMIC DNA]</scope>
    <source>
        <strain evidence="6 7">JCM 16009</strain>
    </source>
</reference>
<dbReference type="SUPFAM" id="SSF52210">
    <property type="entry name" value="Succinyl-CoA synthetase domains"/>
    <property type="match status" value="2"/>
</dbReference>
<evidence type="ECO:0000256" key="2">
    <source>
        <dbReference type="ARBA" id="ARBA00022741"/>
    </source>
</evidence>
<dbReference type="InterPro" id="IPR003781">
    <property type="entry name" value="CoA-bd"/>
</dbReference>
<evidence type="ECO:0000256" key="3">
    <source>
        <dbReference type="ARBA" id="ARBA00022840"/>
    </source>
</evidence>
<organism evidence="6 7">
    <name type="scientific">Pseudonocardia ailaonensis</name>
    <dbReference type="NCBI Taxonomy" id="367279"/>
    <lineage>
        <taxon>Bacteria</taxon>
        <taxon>Bacillati</taxon>
        <taxon>Actinomycetota</taxon>
        <taxon>Actinomycetes</taxon>
        <taxon>Pseudonocardiales</taxon>
        <taxon>Pseudonocardiaceae</taxon>
        <taxon>Pseudonocardia</taxon>
    </lineage>
</organism>
<dbReference type="InterPro" id="IPR051538">
    <property type="entry name" value="Acyl-CoA_Synth/Transferase"/>
</dbReference>
<dbReference type="Gene3D" id="3.30.470.20">
    <property type="entry name" value="ATP-grasp fold, B domain"/>
    <property type="match status" value="1"/>
</dbReference>
<dbReference type="Proteomes" id="UP001500449">
    <property type="component" value="Unassembled WGS sequence"/>
</dbReference>
<dbReference type="Gene3D" id="3.30.1490.20">
    <property type="entry name" value="ATP-grasp fold, A domain"/>
    <property type="match status" value="1"/>
</dbReference>
<dbReference type="SUPFAM" id="SSF51735">
    <property type="entry name" value="NAD(P)-binding Rossmann-fold domains"/>
    <property type="match status" value="1"/>
</dbReference>